<sequence>MNASSPAPSRNPLTTYLRLLRQHKLSLPQGQLVCVSASPNISTVAALLRLACAVGPYIAVLQVHADIIDDWSADAVRKLTSVAKKFGFLIWEGGRILNSKRRPFSQATLSSHEVARDIAMARKRYTGGIGVATWAGLVSTWVIGSEEEGKGSSQFIPTLRRAARETMSRMAMSVRTEISGGQSPVEFETNGDGSLPAYVDHNELNSFGEIETIQPLRKSSVISLTRTITQHEEPSQPAPSEPEYDSDYDTLNDQVAPSPNLPSPPLLSRGVVLCLPNAEMETTRQHRDIAIASAKANDDFVLGFVTEDSWIHTRENQALADALQVSAPDEQGNEADESNHYEQSSDDLETYVVFSPLENEHVSHTINITDSHRVAENPLSPTFPVSPRQHSSFDIKAQQISALHHLIGRALSITSNPALFSTSVPLNSPASTSKCGNTDILYIPVVTMNV</sequence>
<organism evidence="1">
    <name type="scientific">Ophidiomyces ophidiicola</name>
    <dbReference type="NCBI Taxonomy" id="1387563"/>
    <lineage>
        <taxon>Eukaryota</taxon>
        <taxon>Fungi</taxon>
        <taxon>Dikarya</taxon>
        <taxon>Ascomycota</taxon>
        <taxon>Pezizomycotina</taxon>
        <taxon>Eurotiomycetes</taxon>
        <taxon>Eurotiomycetidae</taxon>
        <taxon>Onygenales</taxon>
        <taxon>Onygenaceae</taxon>
        <taxon>Ophidiomyces</taxon>
    </lineage>
</organism>
<proteinExistence type="predicted"/>
<protein>
    <submittedName>
        <fullName evidence="1">Uncharacterized protein</fullName>
    </submittedName>
</protein>
<evidence type="ECO:0000313" key="1">
    <source>
        <dbReference type="EMBL" id="KAI2387058.1"/>
    </source>
</evidence>
<comment type="caution">
    <text evidence="1">The sequence shown here is derived from an EMBL/GenBank/DDBJ whole genome shotgun (WGS) entry which is preliminary data.</text>
</comment>
<name>A0ACB8UWS7_9EURO</name>
<reference evidence="1" key="1">
    <citation type="journal article" date="2022" name="bioRxiv">
        <title>Population genetic analysis of Ophidiomyces ophidiicola, the causative agent of snake fungal disease, indicates recent introductions to the USA.</title>
        <authorList>
            <person name="Ladner J.T."/>
            <person name="Palmer J.M."/>
            <person name="Ettinger C.L."/>
            <person name="Stajich J.E."/>
            <person name="Farrell T.M."/>
            <person name="Glorioso B.M."/>
            <person name="Lawson B."/>
            <person name="Price S.J."/>
            <person name="Stengle A.G."/>
            <person name="Grear D.A."/>
            <person name="Lorch J.M."/>
        </authorList>
    </citation>
    <scope>NUCLEOTIDE SEQUENCE</scope>
    <source>
        <strain evidence="1">NWHC 24266-5</strain>
    </source>
</reference>
<accession>A0ACB8UWS7</accession>
<gene>
    <name evidence="1" type="ORF">LOY88_003288</name>
</gene>
<dbReference type="EMBL" id="JALBCA010000042">
    <property type="protein sequence ID" value="KAI2387058.1"/>
    <property type="molecule type" value="Genomic_DNA"/>
</dbReference>